<dbReference type="EMBL" id="BJLF01000006">
    <property type="protein sequence ID" value="GEA50795.1"/>
    <property type="molecule type" value="Genomic_DNA"/>
</dbReference>
<dbReference type="Pfam" id="PF25917">
    <property type="entry name" value="BSH_RND"/>
    <property type="match status" value="1"/>
</dbReference>
<dbReference type="InterPro" id="IPR006143">
    <property type="entry name" value="RND_pump_MFP"/>
</dbReference>
<dbReference type="PANTHER" id="PTHR30367">
    <property type="entry name" value="P-HYDROXYBENZOIC ACID EFFLUX PUMP SUBUNIT AAEA-RELATED"/>
    <property type="match status" value="1"/>
</dbReference>
<dbReference type="Gene3D" id="2.40.50.100">
    <property type="match status" value="1"/>
</dbReference>
<accession>A0A4Y3HUY7</accession>
<dbReference type="OrthoDB" id="9811754at2"/>
<evidence type="ECO:0000313" key="7">
    <source>
        <dbReference type="EMBL" id="GEA50795.1"/>
    </source>
</evidence>
<dbReference type="SUPFAM" id="SSF111369">
    <property type="entry name" value="HlyD-like secretion proteins"/>
    <property type="match status" value="1"/>
</dbReference>
<dbReference type="Gene3D" id="2.40.30.170">
    <property type="match status" value="1"/>
</dbReference>
<keyword evidence="2" id="KW-0812">Transmembrane</keyword>
<dbReference type="PANTHER" id="PTHR30367:SF1">
    <property type="entry name" value="MULTIDRUG RESISTANCE PROTEIN MDTN"/>
    <property type="match status" value="1"/>
</dbReference>
<dbReference type="Pfam" id="PF25963">
    <property type="entry name" value="Beta-barrel_AAEA"/>
    <property type="match status" value="1"/>
</dbReference>
<comment type="similarity">
    <text evidence="1">Belongs to the membrane fusion protein (MFP) (TC 8.A.1) family.</text>
</comment>
<sequence>MKKYLVSIIILSLAIVLTKFAWDKYNYQPWTRDGKLKAEITKLSTDVDGKIVAIHVKDNQFVKKGDLLVTIDERDYLQAVLSAKAKVAQQKSELDIASNIATRDNKLSSGLISKEQVREENLNVEKQRAALQQSKADLGKSRLDLERTKIYAPTDGYITNLTQRVGNHLKSGDSIVALVEKDSFYVLGYFEETKLPDIHVGSKATVVLFSSGMSISGTVQSIGSAITDNSADDTGLIPQVSQTIPWIRLAQRVPVRVEFDELPQNVKLIHGTTASITINTID</sequence>
<evidence type="ECO:0000256" key="1">
    <source>
        <dbReference type="ARBA" id="ARBA00009477"/>
    </source>
</evidence>
<dbReference type="InterPro" id="IPR050393">
    <property type="entry name" value="MFP_Efflux_Pump"/>
</dbReference>
<dbReference type="RefSeq" id="WP_141345138.1">
    <property type="nucleotide sequence ID" value="NZ_BJLF01000006.1"/>
</dbReference>
<dbReference type="NCBIfam" id="TIGR01730">
    <property type="entry name" value="RND_mfp"/>
    <property type="match status" value="1"/>
</dbReference>
<comment type="caution">
    <text evidence="7">The sequence shown here is derived from an EMBL/GenBank/DDBJ whole genome shotgun (WGS) entry which is preliminary data.</text>
</comment>
<evidence type="ECO:0000256" key="4">
    <source>
        <dbReference type="ARBA" id="ARBA00023136"/>
    </source>
</evidence>
<evidence type="ECO:0000256" key="3">
    <source>
        <dbReference type="ARBA" id="ARBA00022989"/>
    </source>
</evidence>
<keyword evidence="3" id="KW-1133">Transmembrane helix</keyword>
<dbReference type="GO" id="GO:0022857">
    <property type="term" value="F:transmembrane transporter activity"/>
    <property type="evidence" value="ECO:0007669"/>
    <property type="project" value="InterPro"/>
</dbReference>
<protein>
    <submittedName>
        <fullName evidence="7">Membrane protein</fullName>
    </submittedName>
</protein>
<dbReference type="AlphaFoldDB" id="A0A4Y3HUY7"/>
<feature type="domain" description="p-hydroxybenzoic acid efflux pump subunit AaeA-like beta-barrel" evidence="6">
    <location>
        <begin position="183"/>
        <end position="278"/>
    </location>
</feature>
<feature type="domain" description="Multidrug resistance protein MdtA-like barrel-sandwich hybrid" evidence="5">
    <location>
        <begin position="43"/>
        <end position="179"/>
    </location>
</feature>
<evidence type="ECO:0000259" key="5">
    <source>
        <dbReference type="Pfam" id="PF25917"/>
    </source>
</evidence>
<dbReference type="InterPro" id="IPR058625">
    <property type="entry name" value="MdtA-like_BSH"/>
</dbReference>
<reference evidence="7 8" key="1">
    <citation type="submission" date="2019-06" db="EMBL/GenBank/DDBJ databases">
        <title>Whole genome shotgun sequence of Vibrio inusitatus NBRC 102082.</title>
        <authorList>
            <person name="Hosoyama A."/>
            <person name="Uohara A."/>
            <person name="Ohji S."/>
            <person name="Ichikawa N."/>
        </authorList>
    </citation>
    <scope>NUCLEOTIDE SEQUENCE [LARGE SCALE GENOMIC DNA]</scope>
    <source>
        <strain evidence="7 8">NBRC 102082</strain>
    </source>
</reference>
<proteinExistence type="inferred from homology"/>
<evidence type="ECO:0000313" key="8">
    <source>
        <dbReference type="Proteomes" id="UP000318717"/>
    </source>
</evidence>
<gene>
    <name evidence="7" type="ORF">VIN01S_15990</name>
</gene>
<organism evidence="7 8">
    <name type="scientific">Vibrio inusitatus NBRC 102082</name>
    <dbReference type="NCBI Taxonomy" id="1219070"/>
    <lineage>
        <taxon>Bacteria</taxon>
        <taxon>Pseudomonadati</taxon>
        <taxon>Pseudomonadota</taxon>
        <taxon>Gammaproteobacteria</taxon>
        <taxon>Vibrionales</taxon>
        <taxon>Vibrionaceae</taxon>
        <taxon>Vibrio</taxon>
    </lineage>
</organism>
<dbReference type="InterPro" id="IPR058634">
    <property type="entry name" value="AaeA-lik-b-barrel"/>
</dbReference>
<keyword evidence="8" id="KW-1185">Reference proteome</keyword>
<evidence type="ECO:0000259" key="6">
    <source>
        <dbReference type="Pfam" id="PF25963"/>
    </source>
</evidence>
<dbReference type="Proteomes" id="UP000318717">
    <property type="component" value="Unassembled WGS sequence"/>
</dbReference>
<keyword evidence="4" id="KW-0472">Membrane</keyword>
<dbReference type="GO" id="GO:0016020">
    <property type="term" value="C:membrane"/>
    <property type="evidence" value="ECO:0007669"/>
    <property type="project" value="InterPro"/>
</dbReference>
<name>A0A4Y3HUY7_9VIBR</name>
<evidence type="ECO:0000256" key="2">
    <source>
        <dbReference type="ARBA" id="ARBA00022692"/>
    </source>
</evidence>